<proteinExistence type="inferred from homology"/>
<gene>
    <name evidence="7" type="ORF">A6A05_05055</name>
</gene>
<keyword evidence="3 5" id="KW-1005">Bacterial flagellum biogenesis</keyword>
<evidence type="ECO:0000256" key="5">
    <source>
        <dbReference type="RuleBase" id="RU362076"/>
    </source>
</evidence>
<dbReference type="Pfam" id="PF13860">
    <property type="entry name" value="FlgD_ig"/>
    <property type="match status" value="1"/>
</dbReference>
<dbReference type="GO" id="GO:0044781">
    <property type="term" value="P:bacterial-type flagellum organization"/>
    <property type="evidence" value="ECO:0007669"/>
    <property type="project" value="UniProtKB-UniRule"/>
</dbReference>
<dbReference type="Pfam" id="PF03963">
    <property type="entry name" value="FlgD"/>
    <property type="match status" value="1"/>
</dbReference>
<evidence type="ECO:0000313" key="7">
    <source>
        <dbReference type="EMBL" id="OAN43715.1"/>
    </source>
</evidence>
<comment type="caution">
    <text evidence="7">The sequence shown here is derived from an EMBL/GenBank/DDBJ whole genome shotgun (WGS) entry which is preliminary data.</text>
</comment>
<dbReference type="Proteomes" id="UP000078543">
    <property type="component" value="Unassembled WGS sequence"/>
</dbReference>
<dbReference type="InterPro" id="IPR005648">
    <property type="entry name" value="FlgD"/>
</dbReference>
<sequence length="225" mass="23769">MTTAIDTTGTAAADTSKSLASGKKLAENFDTFLTMLTVQLKNQDPLSPMDSNEFTNQLVQFANVEQQIAANTNLEKLIGVGQVNLKAQAIAYIGQTIETESSQVPLQDGKANFSYTLGEEARSAAVVIKDASGKVVANLPAETTSGRHEASWDGRDTNGNKLTDGAYTVQVVAMNGEGESLDSAITVYGKVTDVASDSKETLLAMGKVVTTIDKVLTVRDTASLQ</sequence>
<dbReference type="Gene3D" id="2.60.40.4070">
    <property type="match status" value="1"/>
</dbReference>
<evidence type="ECO:0000256" key="4">
    <source>
        <dbReference type="ARBA" id="ARBA00024746"/>
    </source>
</evidence>
<dbReference type="STRING" id="1437059.A6A05_05055"/>
<dbReference type="RefSeq" id="WP_068504791.1">
    <property type="nucleotide sequence ID" value="NZ_LWQU01000207.1"/>
</dbReference>
<dbReference type="EMBL" id="LWQU01000207">
    <property type="protein sequence ID" value="OAN43715.1"/>
    <property type="molecule type" value="Genomic_DNA"/>
</dbReference>
<evidence type="ECO:0000256" key="1">
    <source>
        <dbReference type="ARBA" id="ARBA00010577"/>
    </source>
</evidence>
<comment type="function">
    <text evidence="4 5">Required for flagellar hook formation. May act as a scaffolding protein.</text>
</comment>
<feature type="domain" description="FlgD/Vpr Ig-like" evidence="6">
    <location>
        <begin position="107"/>
        <end position="176"/>
    </location>
</feature>
<accession>A0A178M6P8</accession>
<dbReference type="Gene3D" id="2.30.30.910">
    <property type="match status" value="1"/>
</dbReference>
<dbReference type="AlphaFoldDB" id="A0A178M6P8"/>
<evidence type="ECO:0000256" key="2">
    <source>
        <dbReference type="ARBA" id="ARBA00016013"/>
    </source>
</evidence>
<organism evidence="7 8">
    <name type="scientific">Magnetospirillum moscoviense</name>
    <dbReference type="NCBI Taxonomy" id="1437059"/>
    <lineage>
        <taxon>Bacteria</taxon>
        <taxon>Pseudomonadati</taxon>
        <taxon>Pseudomonadota</taxon>
        <taxon>Alphaproteobacteria</taxon>
        <taxon>Rhodospirillales</taxon>
        <taxon>Rhodospirillaceae</taxon>
        <taxon>Magnetospirillum</taxon>
    </lineage>
</organism>
<name>A0A178M6P8_9PROT</name>
<comment type="similarity">
    <text evidence="1 5">Belongs to the FlgD family.</text>
</comment>
<evidence type="ECO:0000256" key="3">
    <source>
        <dbReference type="ARBA" id="ARBA00022795"/>
    </source>
</evidence>
<evidence type="ECO:0000259" key="6">
    <source>
        <dbReference type="Pfam" id="PF13860"/>
    </source>
</evidence>
<protein>
    <recommendedName>
        <fullName evidence="2 5">Basal-body rod modification protein FlgD</fullName>
    </recommendedName>
</protein>
<reference evidence="7 8" key="1">
    <citation type="submission" date="2016-04" db="EMBL/GenBank/DDBJ databases">
        <title>Draft genome sequence of freshwater magnetotactic bacteria Magnetospirillum marisnigri SP-1 and Magnetospirillum moscoviense BB-1.</title>
        <authorList>
            <person name="Koziaeva V."/>
            <person name="Dziuba M.V."/>
            <person name="Ivanov T.M."/>
            <person name="Kuznetsov B."/>
            <person name="Grouzdev D.S."/>
        </authorList>
    </citation>
    <scope>NUCLEOTIDE SEQUENCE [LARGE SCALE GENOMIC DNA]</scope>
    <source>
        <strain evidence="7 8">BB-1</strain>
    </source>
</reference>
<keyword evidence="8" id="KW-1185">Reference proteome</keyword>
<evidence type="ECO:0000313" key="8">
    <source>
        <dbReference type="Proteomes" id="UP000078543"/>
    </source>
</evidence>
<dbReference type="InterPro" id="IPR025965">
    <property type="entry name" value="FlgD/Vpr_Ig-like"/>
</dbReference>
<dbReference type="OrthoDB" id="9785233at2"/>